<dbReference type="SUPFAM" id="SSF51182">
    <property type="entry name" value="RmlC-like cupins"/>
    <property type="match status" value="1"/>
</dbReference>
<protein>
    <submittedName>
        <fullName evidence="1">dTDP-4-dehydrorhamnose 3,5-epimerase</fullName>
    </submittedName>
</protein>
<evidence type="ECO:0000313" key="2">
    <source>
        <dbReference type="Proteomes" id="UP000555756"/>
    </source>
</evidence>
<dbReference type="Gene3D" id="2.60.120.10">
    <property type="entry name" value="Jelly Rolls"/>
    <property type="match status" value="1"/>
</dbReference>
<dbReference type="EMBL" id="JABEQF010000001">
    <property type="protein sequence ID" value="MBB2188708.1"/>
    <property type="molecule type" value="Genomic_DNA"/>
</dbReference>
<sequence length="145" mass="15997">MEQGAGVVTAPFLTPLRRISTPKGDVLHGLKASDPGFAGFGEVYFSQILQGETKGWKRHFKMVLNLVCLTGRIHIVVRDMDQVLCDVQLAPEPADDYQRLTVPPGYFVAFRGVAQGPSMLLNVASIPHDPAEAETVPLEHFLWTR</sequence>
<dbReference type="Proteomes" id="UP000555756">
    <property type="component" value="Unassembled WGS sequence"/>
</dbReference>
<comment type="caution">
    <text evidence="1">The sequence shown here is derived from an EMBL/GenBank/DDBJ whole genome shotgun (WGS) entry which is preliminary data.</text>
</comment>
<keyword evidence="2" id="KW-1185">Reference proteome</keyword>
<dbReference type="AlphaFoldDB" id="A0A7W4JPV7"/>
<gene>
    <name evidence="1" type="ORF">HLH34_01850</name>
</gene>
<name>A0A7W4JPV7_9PROT</name>
<organism evidence="1 2">
    <name type="scientific">Gluconacetobacter azotocaptans</name>
    <dbReference type="NCBI Taxonomy" id="142834"/>
    <lineage>
        <taxon>Bacteria</taxon>
        <taxon>Pseudomonadati</taxon>
        <taxon>Pseudomonadota</taxon>
        <taxon>Alphaproteobacteria</taxon>
        <taxon>Acetobacterales</taxon>
        <taxon>Acetobacteraceae</taxon>
        <taxon>Gluconacetobacter</taxon>
    </lineage>
</organism>
<dbReference type="InterPro" id="IPR014710">
    <property type="entry name" value="RmlC-like_jellyroll"/>
</dbReference>
<accession>A0A7W4JPV7</accession>
<evidence type="ECO:0000313" key="1">
    <source>
        <dbReference type="EMBL" id="MBB2188708.1"/>
    </source>
</evidence>
<reference evidence="1 2" key="1">
    <citation type="submission" date="2020-04" db="EMBL/GenBank/DDBJ databases">
        <title>Description of novel Gluconacetobacter.</title>
        <authorList>
            <person name="Sombolestani A."/>
        </authorList>
    </citation>
    <scope>NUCLEOTIDE SEQUENCE [LARGE SCALE GENOMIC DNA]</scope>
    <source>
        <strain evidence="1 2">LMG 21311</strain>
    </source>
</reference>
<dbReference type="InterPro" id="IPR011051">
    <property type="entry name" value="RmlC_Cupin_sf"/>
</dbReference>
<proteinExistence type="predicted"/>